<gene>
    <name evidence="2" type="ORF">BKK80_35240</name>
</gene>
<evidence type="ECO:0000313" key="3">
    <source>
        <dbReference type="Proteomes" id="UP000177515"/>
    </source>
</evidence>
<feature type="compositionally biased region" description="Pro residues" evidence="1">
    <location>
        <begin position="56"/>
        <end position="72"/>
    </location>
</feature>
<name>A0ABM6FGX5_9BURK</name>
<sequence length="330" mass="37012">MHYRQEIGVSCVLAICLTFGSEALAQPRDNFGYYTSKEEGWYFYKDPRARKQSLEEPPPPPAPEPRPPQAPPEPEKRPFSVPWLRKKVEILRDNAIEKPSDENMRAFLYAQRLMLDMSDAFATAGQRVTQADPYLNEEFRVPSATFARRGMLFTVEKAKGEILKSLSSRGGLFFFFDSTCAFCDAQYQTMQEVQRETKIPVKAISLDGRPLRGMGRSEFVVDKDRAVFRSLDLKVAPAVVLAVPGTNKEPAQYLVVAHGAMAADGLKDKIALAAMERQLVPKELTDIATLQQRGILKPDDVAQIKAGMQDTDDPQELVKLMTQAIQGRLK</sequence>
<dbReference type="RefSeq" id="WP_071073871.1">
    <property type="nucleotide sequence ID" value="NZ_CP017756.1"/>
</dbReference>
<keyword evidence="2" id="KW-0614">Plasmid</keyword>
<evidence type="ECO:0000313" key="2">
    <source>
        <dbReference type="EMBL" id="AOZ11210.1"/>
    </source>
</evidence>
<dbReference type="SUPFAM" id="SSF52833">
    <property type="entry name" value="Thioredoxin-like"/>
    <property type="match status" value="1"/>
</dbReference>
<feature type="region of interest" description="Disordered" evidence="1">
    <location>
        <begin position="48"/>
        <end position="78"/>
    </location>
</feature>
<accession>A0ABM6FGX5</accession>
<evidence type="ECO:0000256" key="1">
    <source>
        <dbReference type="SAM" id="MobiDB-lite"/>
    </source>
</evidence>
<dbReference type="InterPro" id="IPR039555">
    <property type="entry name" value="TraF/TrbB"/>
</dbReference>
<geneLocation type="plasmid" evidence="2 3">
    <name>unnamed1</name>
</geneLocation>
<evidence type="ECO:0008006" key="4">
    <source>
        <dbReference type="Google" id="ProtNLM"/>
    </source>
</evidence>
<proteinExistence type="predicted"/>
<dbReference type="Pfam" id="PF13728">
    <property type="entry name" value="TraF"/>
    <property type="match status" value="1"/>
</dbReference>
<keyword evidence="3" id="KW-1185">Reference proteome</keyword>
<dbReference type="InterPro" id="IPR036249">
    <property type="entry name" value="Thioredoxin-like_sf"/>
</dbReference>
<protein>
    <recommendedName>
        <fullName evidence="4">Conjugal transfer protein TraF</fullName>
    </recommendedName>
</protein>
<organism evidence="2 3">
    <name type="scientific">Cupriavidus malaysiensis</name>
    <dbReference type="NCBI Taxonomy" id="367825"/>
    <lineage>
        <taxon>Bacteria</taxon>
        <taxon>Pseudomonadati</taxon>
        <taxon>Pseudomonadota</taxon>
        <taxon>Betaproteobacteria</taxon>
        <taxon>Burkholderiales</taxon>
        <taxon>Burkholderiaceae</taxon>
        <taxon>Cupriavidus</taxon>
    </lineage>
</organism>
<reference evidence="2 3" key="1">
    <citation type="submission" date="2016-10" db="EMBL/GenBank/DDBJ databases">
        <title>Complete genome sequences of three Cupriavidus strains isolated from various Malaysian environments.</title>
        <authorList>
            <person name="Abdullah A.A.-A."/>
            <person name="Shafie N.A.H."/>
            <person name="Lau N.S."/>
        </authorList>
    </citation>
    <scope>NUCLEOTIDE SEQUENCE [LARGE SCALE GENOMIC DNA]</scope>
    <source>
        <strain evidence="2 3">USMAA1020</strain>
        <plasmid evidence="2 3">unnamed1</plasmid>
    </source>
</reference>
<dbReference type="Proteomes" id="UP000177515">
    <property type="component" value="Plasmid unnamed1"/>
</dbReference>
<dbReference type="EMBL" id="CP017756">
    <property type="protein sequence ID" value="AOZ11210.1"/>
    <property type="molecule type" value="Genomic_DNA"/>
</dbReference>